<accession>A0A445CW22</accession>
<dbReference type="EMBL" id="SDMP01000016">
    <property type="protein sequence ID" value="RYR05630.1"/>
    <property type="molecule type" value="Genomic_DNA"/>
</dbReference>
<name>A0A445CW22_ARAHY</name>
<protein>
    <submittedName>
        <fullName evidence="2">Uncharacterized protein</fullName>
    </submittedName>
</protein>
<evidence type="ECO:0000313" key="2">
    <source>
        <dbReference type="EMBL" id="RYR55071.1"/>
    </source>
</evidence>
<evidence type="ECO:0000313" key="1">
    <source>
        <dbReference type="EMBL" id="RYR05630.1"/>
    </source>
</evidence>
<sequence>MGGMERGRCWCTCQVVKLFLHTPSLNKS</sequence>
<dbReference type="Proteomes" id="UP000289738">
    <property type="component" value="Chromosome B06"/>
</dbReference>
<dbReference type="Proteomes" id="UP000289738">
    <property type="component" value="Chromosome A06"/>
</dbReference>
<reference evidence="2 3" key="1">
    <citation type="submission" date="2019-01" db="EMBL/GenBank/DDBJ databases">
        <title>Sequencing of cultivated peanut Arachis hypogaea provides insights into genome evolution and oil improvement.</title>
        <authorList>
            <person name="Chen X."/>
        </authorList>
    </citation>
    <scope>NUCLEOTIDE SEQUENCE [LARGE SCALE GENOMIC DNA]</scope>
    <source>
        <strain evidence="3">cv. Fuhuasheng</strain>
        <strain evidence="2">GDAAS-fuhuasheng2018</strain>
        <tissue evidence="2">Leaves</tissue>
    </source>
</reference>
<dbReference type="AlphaFoldDB" id="A0A445CW22"/>
<gene>
    <name evidence="2" type="ORF">Ahy_A06g030323</name>
    <name evidence="1" type="ORF">Ahy_B06g085470</name>
</gene>
<organism evidence="2 3">
    <name type="scientific">Arachis hypogaea</name>
    <name type="common">Peanut</name>
    <dbReference type="NCBI Taxonomy" id="3818"/>
    <lineage>
        <taxon>Eukaryota</taxon>
        <taxon>Viridiplantae</taxon>
        <taxon>Streptophyta</taxon>
        <taxon>Embryophyta</taxon>
        <taxon>Tracheophyta</taxon>
        <taxon>Spermatophyta</taxon>
        <taxon>Magnoliopsida</taxon>
        <taxon>eudicotyledons</taxon>
        <taxon>Gunneridae</taxon>
        <taxon>Pentapetalae</taxon>
        <taxon>rosids</taxon>
        <taxon>fabids</taxon>
        <taxon>Fabales</taxon>
        <taxon>Fabaceae</taxon>
        <taxon>Papilionoideae</taxon>
        <taxon>50 kb inversion clade</taxon>
        <taxon>dalbergioids sensu lato</taxon>
        <taxon>Dalbergieae</taxon>
        <taxon>Pterocarpus clade</taxon>
        <taxon>Arachis</taxon>
    </lineage>
</organism>
<proteinExistence type="predicted"/>
<dbReference type="EMBL" id="SDMP01000006">
    <property type="protein sequence ID" value="RYR55071.1"/>
    <property type="molecule type" value="Genomic_DNA"/>
</dbReference>
<keyword evidence="3" id="KW-1185">Reference proteome</keyword>
<evidence type="ECO:0000313" key="3">
    <source>
        <dbReference type="Proteomes" id="UP000289738"/>
    </source>
</evidence>
<comment type="caution">
    <text evidence="2">The sequence shown here is derived from an EMBL/GenBank/DDBJ whole genome shotgun (WGS) entry which is preliminary data.</text>
</comment>